<feature type="compositionally biased region" description="Basic and acidic residues" evidence="1">
    <location>
        <begin position="80"/>
        <end position="90"/>
    </location>
</feature>
<evidence type="ECO:0000313" key="2">
    <source>
        <dbReference type="EMBL" id="KAK8123600.1"/>
    </source>
</evidence>
<dbReference type="AlphaFoldDB" id="A0AAW0R3P8"/>
<proteinExistence type="predicted"/>
<feature type="region of interest" description="Disordered" evidence="1">
    <location>
        <begin position="1"/>
        <end position="98"/>
    </location>
</feature>
<comment type="caution">
    <text evidence="2">The sequence shown here is derived from an EMBL/GenBank/DDBJ whole genome shotgun (WGS) entry which is preliminary data.</text>
</comment>
<feature type="compositionally biased region" description="Basic and acidic residues" evidence="1">
    <location>
        <begin position="231"/>
        <end position="242"/>
    </location>
</feature>
<accession>A0AAW0R3P8</accession>
<feature type="compositionally biased region" description="Basic and acidic residues" evidence="1">
    <location>
        <begin position="250"/>
        <end position="267"/>
    </location>
</feature>
<gene>
    <name evidence="2" type="ORF">PG999_003518</name>
</gene>
<feature type="compositionally biased region" description="Basic residues" evidence="1">
    <location>
        <begin position="141"/>
        <end position="159"/>
    </location>
</feature>
<protein>
    <submittedName>
        <fullName evidence="2">Uncharacterized protein</fullName>
    </submittedName>
</protein>
<name>A0AAW0R3P8_9PEZI</name>
<evidence type="ECO:0000313" key="3">
    <source>
        <dbReference type="Proteomes" id="UP001392437"/>
    </source>
</evidence>
<feature type="compositionally biased region" description="Basic and acidic residues" evidence="1">
    <location>
        <begin position="310"/>
        <end position="322"/>
    </location>
</feature>
<feature type="region of interest" description="Disordered" evidence="1">
    <location>
        <begin position="126"/>
        <end position="322"/>
    </location>
</feature>
<evidence type="ECO:0000256" key="1">
    <source>
        <dbReference type="SAM" id="MobiDB-lite"/>
    </source>
</evidence>
<keyword evidence="3" id="KW-1185">Reference proteome</keyword>
<feature type="compositionally biased region" description="Polar residues" evidence="1">
    <location>
        <begin position="292"/>
        <end position="309"/>
    </location>
</feature>
<sequence length="322" mass="37256">MQRGRENRTPSLSSSLADSDPPSPRPPYSATNAHRSHVRWSNSISPDDPLRNRGSYMPQEQSSSRRHQIKDKVKGKKSTTAKDHPKEGSSDRSSSSSALKTSLVFLGSVAAATYVANRFWPRGVTYGDRERWEEEEPRQQHERRRRRRSASRQSRRLRRGSSDDEGVPRPYRGGGRGAERVVYDDEEGPSRRGLSRGRSHNPRYAVVEVVPARGSSRAASTRQEQQYDPDSCSHSRSGDRRRLSSSYYHYHHDGGERRYYSPVRLRDEDEDEFDKGRRSTTIYREPRYVEHQVTTLRRSSSDDPYTTTERVVRRQYRLDERG</sequence>
<feature type="compositionally biased region" description="Polar residues" evidence="1">
    <location>
        <begin position="217"/>
        <end position="228"/>
    </location>
</feature>
<feature type="compositionally biased region" description="Low complexity" evidence="1">
    <location>
        <begin position="9"/>
        <end position="20"/>
    </location>
</feature>
<dbReference type="EMBL" id="JAQQWP010000003">
    <property type="protein sequence ID" value="KAK8123600.1"/>
    <property type="molecule type" value="Genomic_DNA"/>
</dbReference>
<reference evidence="2 3" key="1">
    <citation type="submission" date="2023-01" db="EMBL/GenBank/DDBJ databases">
        <title>Analysis of 21 Apiospora genomes using comparative genomics revels a genus with tremendous synthesis potential of carbohydrate active enzymes and secondary metabolites.</title>
        <authorList>
            <person name="Sorensen T."/>
        </authorList>
    </citation>
    <scope>NUCLEOTIDE SEQUENCE [LARGE SCALE GENOMIC DNA]</scope>
    <source>
        <strain evidence="2 3">CBS 117206</strain>
    </source>
</reference>
<organism evidence="2 3">
    <name type="scientific">Apiospora kogelbergensis</name>
    <dbReference type="NCBI Taxonomy" id="1337665"/>
    <lineage>
        <taxon>Eukaryota</taxon>
        <taxon>Fungi</taxon>
        <taxon>Dikarya</taxon>
        <taxon>Ascomycota</taxon>
        <taxon>Pezizomycotina</taxon>
        <taxon>Sordariomycetes</taxon>
        <taxon>Xylariomycetidae</taxon>
        <taxon>Amphisphaeriales</taxon>
        <taxon>Apiosporaceae</taxon>
        <taxon>Apiospora</taxon>
    </lineage>
</organism>
<feature type="compositionally biased region" description="Basic and acidic residues" evidence="1">
    <location>
        <begin position="127"/>
        <end position="140"/>
    </location>
</feature>
<feature type="compositionally biased region" description="Basic residues" evidence="1">
    <location>
        <begin position="64"/>
        <end position="79"/>
    </location>
</feature>
<dbReference type="Proteomes" id="UP001392437">
    <property type="component" value="Unassembled WGS sequence"/>
</dbReference>